<keyword evidence="2" id="KW-0238">DNA-binding</keyword>
<dbReference type="Pfam" id="PF17293">
    <property type="entry name" value="Arm-DNA-bind_5"/>
    <property type="match status" value="1"/>
</dbReference>
<dbReference type="Pfam" id="PF00589">
    <property type="entry name" value="Phage_integrase"/>
    <property type="match status" value="1"/>
</dbReference>
<dbReference type="RefSeq" id="WP_163916383.1">
    <property type="nucleotide sequence ID" value="NZ_JAAGWD010000008.1"/>
</dbReference>
<dbReference type="InterPro" id="IPR011010">
    <property type="entry name" value="DNA_brk_join_enz"/>
</dbReference>
<dbReference type="Gene3D" id="1.10.150.130">
    <property type="match status" value="1"/>
</dbReference>
<dbReference type="PANTHER" id="PTHR30349">
    <property type="entry name" value="PHAGE INTEGRASE-RELATED"/>
    <property type="match status" value="1"/>
</dbReference>
<dbReference type="PROSITE" id="PS51898">
    <property type="entry name" value="TYR_RECOMBINASE"/>
    <property type="match status" value="1"/>
</dbReference>
<dbReference type="PANTHER" id="PTHR30349:SF64">
    <property type="entry name" value="PROPHAGE INTEGRASE INTD-RELATED"/>
    <property type="match status" value="1"/>
</dbReference>
<evidence type="ECO:0000256" key="2">
    <source>
        <dbReference type="ARBA" id="ARBA00023125"/>
    </source>
</evidence>
<evidence type="ECO:0000313" key="7">
    <source>
        <dbReference type="Proteomes" id="UP000474777"/>
    </source>
</evidence>
<dbReference type="InterPro" id="IPR002104">
    <property type="entry name" value="Integrase_catalytic"/>
</dbReference>
<feature type="domain" description="Tyr recombinase" evidence="5">
    <location>
        <begin position="219"/>
        <end position="398"/>
    </location>
</feature>
<dbReference type="GO" id="GO:0015074">
    <property type="term" value="P:DNA integration"/>
    <property type="evidence" value="ECO:0007669"/>
    <property type="project" value="InterPro"/>
</dbReference>
<dbReference type="InterPro" id="IPR025269">
    <property type="entry name" value="SAM-like_dom"/>
</dbReference>
<evidence type="ECO:0000256" key="1">
    <source>
        <dbReference type="ARBA" id="ARBA00008857"/>
    </source>
</evidence>
<dbReference type="Gene3D" id="1.10.443.10">
    <property type="entry name" value="Intergrase catalytic core"/>
    <property type="match status" value="1"/>
</dbReference>
<dbReference type="Proteomes" id="UP000474777">
    <property type="component" value="Unassembled WGS sequence"/>
</dbReference>
<evidence type="ECO:0000313" key="6">
    <source>
        <dbReference type="EMBL" id="NEM99325.1"/>
    </source>
</evidence>
<evidence type="ECO:0000256" key="4">
    <source>
        <dbReference type="SAM" id="Coils"/>
    </source>
</evidence>
<keyword evidence="3" id="KW-0233">DNA recombination</keyword>
<proteinExistence type="inferred from homology"/>
<dbReference type="InterPro" id="IPR035386">
    <property type="entry name" value="Arm-DNA-bind_5"/>
</dbReference>
<sequence length="410" mass="46701">MHTVNTFSVHPLIRKARANKAGEAPIYLRITVNSQSVELSTKHYIYPSLWDNRMGLVSGKSAQAKAINKDIKNLELKCRNLFNELLTSEQDVSAKTIKNLLSGSRISSPMLLSLFDKMVENIKALVGKDYTESTYKNYLASQRQIHKFVKTLTDAQDIALKELNYQFITYYELYLKTKGGCTQNGCIKHMQKLRKVITIALHHEYLEKDPFIRYSIKKKKVKVLPLNKQELEQIEGKDFNNERLNTIKDLFLFTCYTGLAFGDAALLSKNHIRKGVDGKFWIFISRKKTGNPCRIPLLPLAEQIIDKYKGNQKVLSTGRLLPIPSNQKFNAYLKEIADICGITKRLTVHIGRHTFATTVALLNGVPLEVVKEILGHDNITTTQMYAKVTDEVISSSLVQLREIDHTQNKN</sequence>
<dbReference type="GO" id="GO:0003677">
    <property type="term" value="F:DNA binding"/>
    <property type="evidence" value="ECO:0007669"/>
    <property type="project" value="UniProtKB-KW"/>
</dbReference>
<dbReference type="InterPro" id="IPR013762">
    <property type="entry name" value="Integrase-like_cat_sf"/>
</dbReference>
<dbReference type="InterPro" id="IPR050090">
    <property type="entry name" value="Tyrosine_recombinase_XerCD"/>
</dbReference>
<organism evidence="6 7">
    <name type="scientific">Pontibacter burrus</name>
    <dbReference type="NCBI Taxonomy" id="2704466"/>
    <lineage>
        <taxon>Bacteria</taxon>
        <taxon>Pseudomonadati</taxon>
        <taxon>Bacteroidota</taxon>
        <taxon>Cytophagia</taxon>
        <taxon>Cytophagales</taxon>
        <taxon>Hymenobacteraceae</taxon>
        <taxon>Pontibacter</taxon>
    </lineage>
</organism>
<comment type="caution">
    <text evidence="6">The sequence shown here is derived from an EMBL/GenBank/DDBJ whole genome shotgun (WGS) entry which is preliminary data.</text>
</comment>
<feature type="coiled-coil region" evidence="4">
    <location>
        <begin position="64"/>
        <end position="91"/>
    </location>
</feature>
<dbReference type="InterPro" id="IPR010998">
    <property type="entry name" value="Integrase_recombinase_N"/>
</dbReference>
<dbReference type="Pfam" id="PF13102">
    <property type="entry name" value="Phage_int_SAM_5"/>
    <property type="match status" value="1"/>
</dbReference>
<name>A0A6B3LWK5_9BACT</name>
<dbReference type="CDD" id="cd01185">
    <property type="entry name" value="INTN1_C_like"/>
    <property type="match status" value="1"/>
</dbReference>
<reference evidence="6 7" key="1">
    <citation type="submission" date="2020-02" db="EMBL/GenBank/DDBJ databases">
        <authorList>
            <person name="Kim M.K."/>
        </authorList>
    </citation>
    <scope>NUCLEOTIDE SEQUENCE [LARGE SCALE GENOMIC DNA]</scope>
    <source>
        <strain evidence="6 7">BT327</strain>
    </source>
</reference>
<accession>A0A6B3LWK5</accession>
<comment type="similarity">
    <text evidence="1">Belongs to the 'phage' integrase family.</text>
</comment>
<dbReference type="SUPFAM" id="SSF56349">
    <property type="entry name" value="DNA breaking-rejoining enzymes"/>
    <property type="match status" value="1"/>
</dbReference>
<protein>
    <submittedName>
        <fullName evidence="6">Site-specific integrase</fullName>
    </submittedName>
</protein>
<evidence type="ECO:0000256" key="3">
    <source>
        <dbReference type="ARBA" id="ARBA00023172"/>
    </source>
</evidence>
<dbReference type="AlphaFoldDB" id="A0A6B3LWK5"/>
<keyword evidence="4" id="KW-0175">Coiled coil</keyword>
<keyword evidence="7" id="KW-1185">Reference proteome</keyword>
<dbReference type="GO" id="GO:0006310">
    <property type="term" value="P:DNA recombination"/>
    <property type="evidence" value="ECO:0007669"/>
    <property type="project" value="UniProtKB-KW"/>
</dbReference>
<dbReference type="EMBL" id="JAAGWD010000008">
    <property type="protein sequence ID" value="NEM99325.1"/>
    <property type="molecule type" value="Genomic_DNA"/>
</dbReference>
<gene>
    <name evidence="6" type="ORF">GXP69_16620</name>
</gene>
<evidence type="ECO:0000259" key="5">
    <source>
        <dbReference type="PROSITE" id="PS51898"/>
    </source>
</evidence>